<evidence type="ECO:0000313" key="2">
    <source>
        <dbReference type="Proteomes" id="UP000237440"/>
    </source>
</evidence>
<dbReference type="Proteomes" id="UP000237440">
    <property type="component" value="Unassembled WGS sequence"/>
</dbReference>
<dbReference type="EMBL" id="MUJK01000010">
    <property type="protein sequence ID" value="POF39720.1"/>
    <property type="molecule type" value="Genomic_DNA"/>
</dbReference>
<reference evidence="2" key="1">
    <citation type="submission" date="2017-02" db="EMBL/GenBank/DDBJ databases">
        <authorList>
            <person name="Furmanczyk E.M."/>
        </authorList>
    </citation>
    <scope>NUCLEOTIDE SEQUENCE [LARGE SCALE GENOMIC DNA]</scope>
    <source>
        <strain evidence="2">AP3_22</strain>
    </source>
</reference>
<dbReference type="AlphaFoldDB" id="A0A2S3VIH6"/>
<keyword evidence="2" id="KW-1185">Reference proteome</keyword>
<protein>
    <recommendedName>
        <fullName evidence="3">KilA-N domain-containing protein</fullName>
    </recommendedName>
</protein>
<evidence type="ECO:0008006" key="3">
    <source>
        <dbReference type="Google" id="ProtNLM"/>
    </source>
</evidence>
<comment type="caution">
    <text evidence="1">The sequence shown here is derived from an EMBL/GenBank/DDBJ whole genome shotgun (WGS) entry which is preliminary data.</text>
</comment>
<accession>A0A2S3VIH6</accession>
<proteinExistence type="predicted"/>
<sequence>MDMNNTTDTLLPIAIEGHTFKPNTDGLWSLNEIHQTLSLADAKRPGQWNNEIRTALDHSGNFHLAHGGANPGTWATEAGTIAYAMWVSPDFYLMVVHAFVTMRNDSILSARMALLAAAEADTKLAKAIPKVDLVDRRLAGNGVPWNEACRMAGVTKPQLAKQYLVHIQRFISKDHPTEYKTILKPSATGFAGGFFKSCSVSYGNDDGFRVTAKGLAWLQGKAQEINTAIAERARRKAAERRKK</sequence>
<gene>
    <name evidence="1" type="ORF">B0D71_23780</name>
</gene>
<name>A0A2S3VIH6_9PSED</name>
<evidence type="ECO:0000313" key="1">
    <source>
        <dbReference type="EMBL" id="POF39720.1"/>
    </source>
</evidence>
<organism evidence="1 2">
    <name type="scientific">Pseudomonas laurylsulfativorans</name>
    <dbReference type="NCBI Taxonomy" id="1943631"/>
    <lineage>
        <taxon>Bacteria</taxon>
        <taxon>Pseudomonadati</taxon>
        <taxon>Pseudomonadota</taxon>
        <taxon>Gammaproteobacteria</taxon>
        <taxon>Pseudomonadales</taxon>
        <taxon>Pseudomonadaceae</taxon>
        <taxon>Pseudomonas</taxon>
    </lineage>
</organism>